<organism evidence="1 2">
    <name type="scientific">Citrus sinensis</name>
    <name type="common">Sweet orange</name>
    <name type="synonym">Citrus aurantium var. sinensis</name>
    <dbReference type="NCBI Taxonomy" id="2711"/>
    <lineage>
        <taxon>Eukaryota</taxon>
        <taxon>Viridiplantae</taxon>
        <taxon>Streptophyta</taxon>
        <taxon>Embryophyta</taxon>
        <taxon>Tracheophyta</taxon>
        <taxon>Spermatophyta</taxon>
        <taxon>Magnoliopsida</taxon>
        <taxon>eudicotyledons</taxon>
        <taxon>Gunneridae</taxon>
        <taxon>Pentapetalae</taxon>
        <taxon>rosids</taxon>
        <taxon>malvids</taxon>
        <taxon>Sapindales</taxon>
        <taxon>Rutaceae</taxon>
        <taxon>Aurantioideae</taxon>
        <taxon>Citrus</taxon>
    </lineage>
</organism>
<evidence type="ECO:0000313" key="1">
    <source>
        <dbReference type="EMBL" id="KAH9678951.1"/>
    </source>
</evidence>
<keyword evidence="2" id="KW-1185">Reference proteome</keyword>
<reference evidence="2" key="1">
    <citation type="journal article" date="2023" name="Hortic. Res.">
        <title>A chromosome-level phased genome enabling allele-level studies in sweet orange: a case study on citrus Huanglongbing tolerance.</title>
        <authorList>
            <person name="Wu B."/>
            <person name="Yu Q."/>
            <person name="Deng Z."/>
            <person name="Duan Y."/>
            <person name="Luo F."/>
            <person name="Gmitter F. Jr."/>
        </authorList>
    </citation>
    <scope>NUCLEOTIDE SEQUENCE [LARGE SCALE GENOMIC DNA]</scope>
    <source>
        <strain evidence="2">cv. Valencia</strain>
    </source>
</reference>
<sequence>MALERHSVQLLFFTIFIISYISRYALCLANYHEPPYGSNYYLDEIYEYGYDSQAYPSYLSSIEDGKSKDLIKQRTQIFNLKNVGGFSKRGKTVNVDDFGAKADGTDDSKAFMQAWKEACSNTGAVIVVVPVDKTYRLKPIRFSGPCKANLTVQIYGTLEASDDPSDYKKDGRHWIVFDNVQNLVVEGGGTVNGNGKIWWENSCKINKSLPCKDAPTALTFYKGNNLVVSNLKIQDAQQIHVSFQKCKNVLAFNLMVTAPGDSPNTDGIHVTNTQNIRITSSTIGTGDDCISIVSGSQNVQAQDITCGPGHGISIGSLGKGNSNAYVSEVTVDGAKLSETANGVRIKTWQGGSGYVSNIIFQNIDMVNVKNPIIIDQNYCDQDDPCKEQSSAVHIKNVVFKNIRGTSASDEAVKLDCSKSYPCEAIVLENINLQSEEDEPKALCNNVDDLAQRGSVFPRCPELNFNLL</sequence>
<gene>
    <name evidence="1" type="ORF">KPL71_025918</name>
</gene>
<dbReference type="EMBL" id="CM039178">
    <property type="protein sequence ID" value="KAH9678951.1"/>
    <property type="molecule type" value="Genomic_DNA"/>
</dbReference>
<protein>
    <submittedName>
        <fullName evidence="1">Polygalacturonase ADPG2</fullName>
    </submittedName>
</protein>
<proteinExistence type="predicted"/>
<evidence type="ECO:0000313" key="2">
    <source>
        <dbReference type="Proteomes" id="UP000829398"/>
    </source>
</evidence>
<name>A0ACB8HXH7_CITSI</name>
<dbReference type="Proteomes" id="UP000829398">
    <property type="component" value="Chromosome 9"/>
</dbReference>
<accession>A0ACB8HXH7</accession>
<comment type="caution">
    <text evidence="1">The sequence shown here is derived from an EMBL/GenBank/DDBJ whole genome shotgun (WGS) entry which is preliminary data.</text>
</comment>